<protein>
    <recommendedName>
        <fullName evidence="3">Transposase</fullName>
    </recommendedName>
</protein>
<evidence type="ECO:0008006" key="3">
    <source>
        <dbReference type="Google" id="ProtNLM"/>
    </source>
</evidence>
<comment type="caution">
    <text evidence="1">The sequence shown here is derived from an EMBL/GenBank/DDBJ whole genome shotgun (WGS) entry which is preliminary data.</text>
</comment>
<accession>A0ABU9ZI48</accession>
<dbReference type="Proteomes" id="UP001404845">
    <property type="component" value="Unassembled WGS sequence"/>
</dbReference>
<gene>
    <name evidence="1" type="ORF">PUR21_26320</name>
</gene>
<organism evidence="1 2">
    <name type="scientific">Methylorubrum rhodesianum</name>
    <dbReference type="NCBI Taxonomy" id="29427"/>
    <lineage>
        <taxon>Bacteria</taxon>
        <taxon>Pseudomonadati</taxon>
        <taxon>Pseudomonadota</taxon>
        <taxon>Alphaproteobacteria</taxon>
        <taxon>Hyphomicrobiales</taxon>
        <taxon>Methylobacteriaceae</taxon>
        <taxon>Methylorubrum</taxon>
    </lineage>
</organism>
<evidence type="ECO:0000313" key="1">
    <source>
        <dbReference type="EMBL" id="MEN3231104.1"/>
    </source>
</evidence>
<keyword evidence="2" id="KW-1185">Reference proteome</keyword>
<dbReference type="RefSeq" id="WP_200671532.1">
    <property type="nucleotide sequence ID" value="NZ_JACWCW010000073.1"/>
</dbReference>
<evidence type="ECO:0000313" key="2">
    <source>
        <dbReference type="Proteomes" id="UP001404845"/>
    </source>
</evidence>
<name>A0ABU9ZI48_9HYPH</name>
<dbReference type="EMBL" id="JAQYXL010000001">
    <property type="protein sequence ID" value="MEN3231104.1"/>
    <property type="molecule type" value="Genomic_DNA"/>
</dbReference>
<reference evidence="1 2" key="1">
    <citation type="journal article" date="2023" name="PLoS ONE">
        <title>Complete genome assembly of Hawai'i environmental nontuberculous mycobacteria reveals unexpected co-isolation with methylobacteria.</title>
        <authorList>
            <person name="Hendrix J."/>
            <person name="Epperson L.E."/>
            <person name="Tong E.I."/>
            <person name="Chan Y.L."/>
            <person name="Hasan N.A."/>
            <person name="Dawrs S.N."/>
            <person name="Norton G.J."/>
            <person name="Virdi R."/>
            <person name="Crooks J.L."/>
            <person name="Chan E.D."/>
            <person name="Honda J.R."/>
            <person name="Strong M."/>
        </authorList>
    </citation>
    <scope>NUCLEOTIDE SEQUENCE [LARGE SCALE GENOMIC DNA]</scope>
    <source>
        <strain evidence="1 2">NJH_HI01</strain>
    </source>
</reference>
<proteinExistence type="predicted"/>
<sequence length="276" mass="30068">MPDTTASDPPDAASERMATLGLHNFETTADATARQQQLVRGLTRAGALGGLIRGLAKCTPETCGLSRCRDGCHEGQRRLRAGLIPQADHLLRAQPGPLLSVTLVHPRWEVPYEAGPGAISIPAVKQHVKRGFMRLTAKSGKRPTAVGAFEVCLNRDADGTKTWAGQVHLIVAGATRDELHAALGVGKRHPLPPYAKPLVVEDVSNTARQQAYALKRYAEQRIAYLAANGRQARRHLPLDARDQRRFDRWLCRLSLGERVILVGCKRLNGQLVSVAP</sequence>